<evidence type="ECO:0000313" key="6">
    <source>
        <dbReference type="Proteomes" id="UP000034235"/>
    </source>
</evidence>
<dbReference type="PROSITE" id="PS00101">
    <property type="entry name" value="HEXAPEP_TRANSFERASES"/>
    <property type="match status" value="1"/>
</dbReference>
<name>A0A0G0JVR6_9BACT</name>
<dbReference type="Gene3D" id="2.160.10.10">
    <property type="entry name" value="Hexapeptide repeat proteins"/>
    <property type="match status" value="1"/>
</dbReference>
<dbReference type="Pfam" id="PF00132">
    <property type="entry name" value="Hexapep"/>
    <property type="match status" value="1"/>
</dbReference>
<dbReference type="GO" id="GO:0005829">
    <property type="term" value="C:cytosol"/>
    <property type="evidence" value="ECO:0007669"/>
    <property type="project" value="TreeGrafter"/>
</dbReference>
<evidence type="ECO:0000256" key="4">
    <source>
        <dbReference type="SAM" id="Phobius"/>
    </source>
</evidence>
<dbReference type="InterPro" id="IPR051159">
    <property type="entry name" value="Hexapeptide_acetyltransf"/>
</dbReference>
<dbReference type="Proteomes" id="UP000034235">
    <property type="component" value="Unassembled WGS sequence"/>
</dbReference>
<evidence type="ECO:0000313" key="5">
    <source>
        <dbReference type="EMBL" id="KKQ67180.1"/>
    </source>
</evidence>
<dbReference type="CDD" id="cd04647">
    <property type="entry name" value="LbH_MAT_like"/>
    <property type="match status" value="1"/>
</dbReference>
<keyword evidence="4" id="KW-0472">Membrane</keyword>
<gene>
    <name evidence="5" type="ORF">US86_C0001G0107</name>
</gene>
<dbReference type="AlphaFoldDB" id="A0A0G0JVR6"/>
<dbReference type="EMBL" id="LBUP01000001">
    <property type="protein sequence ID" value="KKQ67180.1"/>
    <property type="molecule type" value="Genomic_DNA"/>
</dbReference>
<comment type="caution">
    <text evidence="5">The sequence shown here is derived from an EMBL/GenBank/DDBJ whole genome shotgun (WGS) entry which is preliminary data.</text>
</comment>
<comment type="similarity">
    <text evidence="1">Belongs to the transferase hexapeptide repeat family.</text>
</comment>
<keyword evidence="3" id="KW-0677">Repeat</keyword>
<dbReference type="InterPro" id="IPR001451">
    <property type="entry name" value="Hexapep"/>
</dbReference>
<evidence type="ECO:0000256" key="1">
    <source>
        <dbReference type="ARBA" id="ARBA00007274"/>
    </source>
</evidence>
<keyword evidence="2 5" id="KW-0808">Transferase</keyword>
<feature type="transmembrane region" description="Helical" evidence="4">
    <location>
        <begin position="51"/>
        <end position="68"/>
    </location>
</feature>
<dbReference type="PANTHER" id="PTHR23416">
    <property type="entry name" value="SIALIC ACID SYNTHASE-RELATED"/>
    <property type="match status" value="1"/>
</dbReference>
<proteinExistence type="inferred from homology"/>
<sequence length="216" mass="23380">MLYLEHLSLQVKNGIPVVAFKDKNGKDLAISKALDKITNRLVNYLLDFELLILRVVGIVPIYSIRLLFYSAAGIKIGKGAHLHIGADFFNPSNIEIGEGSVVGRNAFLDGREKLIIGKHVDIASDVMIYNSEHDIHSADFNAISAPVEIGDYVFIGPRAIILPGATIGKGAVVAAGAVVTKDVPEFAVVGGVPAQVIGERKNKDPHYRLGRTRLFQ</sequence>
<dbReference type="InterPro" id="IPR011004">
    <property type="entry name" value="Trimer_LpxA-like_sf"/>
</dbReference>
<keyword evidence="4" id="KW-1133">Transmembrane helix</keyword>
<dbReference type="InterPro" id="IPR018357">
    <property type="entry name" value="Hexapep_transf_CS"/>
</dbReference>
<keyword evidence="4" id="KW-0812">Transmembrane</keyword>
<dbReference type="GO" id="GO:0008374">
    <property type="term" value="F:O-acyltransferase activity"/>
    <property type="evidence" value="ECO:0007669"/>
    <property type="project" value="TreeGrafter"/>
</dbReference>
<dbReference type="SUPFAM" id="SSF51161">
    <property type="entry name" value="Trimeric LpxA-like enzymes"/>
    <property type="match status" value="1"/>
</dbReference>
<reference evidence="5 6" key="1">
    <citation type="journal article" date="2015" name="Nature">
        <title>rRNA introns, odd ribosomes, and small enigmatic genomes across a large radiation of phyla.</title>
        <authorList>
            <person name="Brown C.T."/>
            <person name="Hug L.A."/>
            <person name="Thomas B.C."/>
            <person name="Sharon I."/>
            <person name="Castelle C.J."/>
            <person name="Singh A."/>
            <person name="Wilkins M.J."/>
            <person name="Williams K.H."/>
            <person name="Banfield J.F."/>
        </authorList>
    </citation>
    <scope>NUCLEOTIDE SEQUENCE [LARGE SCALE GENOMIC DNA]</scope>
</reference>
<accession>A0A0G0JVR6</accession>
<evidence type="ECO:0000256" key="2">
    <source>
        <dbReference type="ARBA" id="ARBA00022679"/>
    </source>
</evidence>
<dbReference type="PANTHER" id="PTHR23416:SF23">
    <property type="entry name" value="ACETYLTRANSFERASE C18B11.09C-RELATED"/>
    <property type="match status" value="1"/>
</dbReference>
<evidence type="ECO:0000256" key="3">
    <source>
        <dbReference type="ARBA" id="ARBA00022737"/>
    </source>
</evidence>
<dbReference type="PATRIC" id="fig|1618422.5.peg.110"/>
<protein>
    <submittedName>
        <fullName evidence="5">Acetyltransferase</fullName>
    </submittedName>
</protein>
<organism evidence="5 6">
    <name type="scientific">Candidatus Daviesbacteria bacterium GW2011_GWA2_38_24</name>
    <dbReference type="NCBI Taxonomy" id="1618422"/>
    <lineage>
        <taxon>Bacteria</taxon>
        <taxon>Candidatus Daviesiibacteriota</taxon>
    </lineage>
</organism>